<feature type="transmembrane region" description="Helical" evidence="2">
    <location>
        <begin position="310"/>
        <end position="331"/>
    </location>
</feature>
<dbReference type="Pfam" id="PF10361">
    <property type="entry name" value="DUF2434"/>
    <property type="match status" value="1"/>
</dbReference>
<feature type="transmembrane region" description="Helical" evidence="2">
    <location>
        <begin position="128"/>
        <end position="148"/>
    </location>
</feature>
<evidence type="ECO:0000313" key="3">
    <source>
        <dbReference type="EMBL" id="KAL1621980.1"/>
    </source>
</evidence>
<feature type="transmembrane region" description="Helical" evidence="2">
    <location>
        <begin position="86"/>
        <end position="107"/>
    </location>
</feature>
<feature type="compositionally biased region" description="Basic and acidic residues" evidence="1">
    <location>
        <begin position="474"/>
        <end position="489"/>
    </location>
</feature>
<dbReference type="InterPro" id="IPR018830">
    <property type="entry name" value="DUF2434"/>
</dbReference>
<organism evidence="3 4">
    <name type="scientific">Neofusicoccum ribis</name>
    <dbReference type="NCBI Taxonomy" id="45134"/>
    <lineage>
        <taxon>Eukaryota</taxon>
        <taxon>Fungi</taxon>
        <taxon>Dikarya</taxon>
        <taxon>Ascomycota</taxon>
        <taxon>Pezizomycotina</taxon>
        <taxon>Dothideomycetes</taxon>
        <taxon>Dothideomycetes incertae sedis</taxon>
        <taxon>Botryosphaeriales</taxon>
        <taxon>Botryosphaeriaceae</taxon>
        <taxon>Neofusicoccum</taxon>
    </lineage>
</organism>
<protein>
    <submittedName>
        <fullName evidence="3">Uncharacterized protein</fullName>
    </submittedName>
</protein>
<evidence type="ECO:0000313" key="4">
    <source>
        <dbReference type="Proteomes" id="UP001521116"/>
    </source>
</evidence>
<sequence>MPLLDLRDLLQFPGGDNATDTVINGVHFNLTALEHFNYTIYDNGTISNRSKCYLVFDHYQPVMMFNGSWINGTSCYVPYYGIHTRGAVGIGFAVLFGFSIMFTLINLRKHGRLFVREDKRFRVVGRRWQWYWMCFVAACGMISTITGVDVDRNYLQSIPIILQSFFFTLMLPGTLAMVWEAVRHWGSWQERQICDRDPYLLPQDDRRGKFEFYIPLVFYLFAWLNQSFFMEIPRSWTKLQYQRSPWQQAHYAEPTATDARFKAGAILSVLAWIVIVVSLHHSLHHYRPRPASGGIMLRINSFCTYCPTKLFLALIVLAVRLAYALASAWVWEISLLKYDVQPGWPYGLGYGTTFLLLVLFNVFGYIDENEDKLIFEQRRQRGQAADAELGITKKPSWWSKAQGDLHLTPDQRLRALASQGPGGDQPPLSASVELTDMRGNPPSYFEAPGSGGQIRNRSRQRTDNAPENPFRDPSVPHDGERRDIRRADSDDNASTMTGATERTGMTGETLAENYPPQRVRSMLDV</sequence>
<comment type="caution">
    <text evidence="3">The sequence shown here is derived from an EMBL/GenBank/DDBJ whole genome shotgun (WGS) entry which is preliminary data.</text>
</comment>
<dbReference type="EMBL" id="JAJVDC020000142">
    <property type="protein sequence ID" value="KAL1621980.1"/>
    <property type="molecule type" value="Genomic_DNA"/>
</dbReference>
<keyword evidence="2" id="KW-1133">Transmembrane helix</keyword>
<accession>A0ABR3SIN2</accession>
<feature type="region of interest" description="Disordered" evidence="1">
    <location>
        <begin position="416"/>
        <end position="525"/>
    </location>
</feature>
<keyword evidence="2" id="KW-0812">Transmembrane</keyword>
<gene>
    <name evidence="3" type="ORF">SLS56_008924</name>
</gene>
<feature type="transmembrane region" description="Helical" evidence="2">
    <location>
        <begin position="261"/>
        <end position="279"/>
    </location>
</feature>
<proteinExistence type="predicted"/>
<evidence type="ECO:0000256" key="1">
    <source>
        <dbReference type="SAM" id="MobiDB-lite"/>
    </source>
</evidence>
<dbReference type="Proteomes" id="UP001521116">
    <property type="component" value="Unassembled WGS sequence"/>
</dbReference>
<keyword evidence="2" id="KW-0472">Membrane</keyword>
<feature type="transmembrane region" description="Helical" evidence="2">
    <location>
        <begin position="210"/>
        <end position="229"/>
    </location>
</feature>
<feature type="transmembrane region" description="Helical" evidence="2">
    <location>
        <begin position="160"/>
        <end position="182"/>
    </location>
</feature>
<name>A0ABR3SIN2_9PEZI</name>
<feature type="transmembrane region" description="Helical" evidence="2">
    <location>
        <begin position="343"/>
        <end position="366"/>
    </location>
</feature>
<evidence type="ECO:0000256" key="2">
    <source>
        <dbReference type="SAM" id="Phobius"/>
    </source>
</evidence>
<reference evidence="3 4" key="1">
    <citation type="submission" date="2024-02" db="EMBL/GenBank/DDBJ databases">
        <title>De novo assembly and annotation of 12 fungi associated with fruit tree decline syndrome in Ontario, Canada.</title>
        <authorList>
            <person name="Sulman M."/>
            <person name="Ellouze W."/>
            <person name="Ilyukhin E."/>
        </authorList>
    </citation>
    <scope>NUCLEOTIDE SEQUENCE [LARGE SCALE GENOMIC DNA]</scope>
    <source>
        <strain evidence="3 4">M1-105</strain>
    </source>
</reference>
<keyword evidence="4" id="KW-1185">Reference proteome</keyword>